<proteinExistence type="predicted"/>
<name>A0A9P0A4X8_BEMTA</name>
<dbReference type="EMBL" id="OU963863">
    <property type="protein sequence ID" value="CAH0385781.1"/>
    <property type="molecule type" value="Genomic_DNA"/>
</dbReference>
<evidence type="ECO:0000313" key="3">
    <source>
        <dbReference type="Proteomes" id="UP001152759"/>
    </source>
</evidence>
<dbReference type="Proteomes" id="UP001152759">
    <property type="component" value="Chromosome 2"/>
</dbReference>
<evidence type="ECO:0000313" key="2">
    <source>
        <dbReference type="EMBL" id="CAH0385781.1"/>
    </source>
</evidence>
<feature type="compositionally biased region" description="Basic and acidic residues" evidence="1">
    <location>
        <begin position="233"/>
        <end position="242"/>
    </location>
</feature>
<feature type="region of interest" description="Disordered" evidence="1">
    <location>
        <begin position="219"/>
        <end position="242"/>
    </location>
</feature>
<accession>A0A9P0A4X8</accession>
<keyword evidence="3" id="KW-1185">Reference proteome</keyword>
<evidence type="ECO:0000256" key="1">
    <source>
        <dbReference type="SAM" id="MobiDB-lite"/>
    </source>
</evidence>
<organism evidence="2 3">
    <name type="scientific">Bemisia tabaci</name>
    <name type="common">Sweetpotato whitefly</name>
    <name type="synonym">Aleurodes tabaci</name>
    <dbReference type="NCBI Taxonomy" id="7038"/>
    <lineage>
        <taxon>Eukaryota</taxon>
        <taxon>Metazoa</taxon>
        <taxon>Ecdysozoa</taxon>
        <taxon>Arthropoda</taxon>
        <taxon>Hexapoda</taxon>
        <taxon>Insecta</taxon>
        <taxon>Pterygota</taxon>
        <taxon>Neoptera</taxon>
        <taxon>Paraneoptera</taxon>
        <taxon>Hemiptera</taxon>
        <taxon>Sternorrhyncha</taxon>
        <taxon>Aleyrodoidea</taxon>
        <taxon>Aleyrodidae</taxon>
        <taxon>Aleyrodinae</taxon>
        <taxon>Bemisia</taxon>
    </lineage>
</organism>
<reference evidence="2" key="1">
    <citation type="submission" date="2021-12" db="EMBL/GenBank/DDBJ databases">
        <authorList>
            <person name="King R."/>
        </authorList>
    </citation>
    <scope>NUCLEOTIDE SEQUENCE</scope>
</reference>
<feature type="region of interest" description="Disordered" evidence="1">
    <location>
        <begin position="41"/>
        <end position="60"/>
    </location>
</feature>
<gene>
    <name evidence="2" type="ORF">BEMITA_LOCUS4972</name>
</gene>
<sequence length="242" mass="27424">MAEKGESIIKQKPIEDAIKKGLSSVQEAVITHCKRLEGPWETVEKKRQKKGPKTTHEKIEEQIKAPSPDTIRMVVKSKKATRGEKVVKEIQDTAEPIRGNLKVKKMVPIKDGAYMEFKAEGLDQVKLIEELEKKGLEVREPLPGNTLIRIGRVDTRTTAEELYEDLMNRCLKAKGYTEEIMKAEAKILREISGKFSRSIMMTVTIRMVVKSKKATRGEKIVKEIPSQPLPSGQREKAKYGKE</sequence>
<dbReference type="AlphaFoldDB" id="A0A9P0A4X8"/>
<protein>
    <submittedName>
        <fullName evidence="2">Uncharacterized protein</fullName>
    </submittedName>
</protein>